<keyword evidence="2" id="KW-0489">Methyltransferase</keyword>
<proteinExistence type="predicted"/>
<organism evidence="2 3">
    <name type="scientific">Mesorhizobium qingshengii</name>
    <dbReference type="NCBI Taxonomy" id="1165689"/>
    <lineage>
        <taxon>Bacteria</taxon>
        <taxon>Pseudomonadati</taxon>
        <taxon>Pseudomonadota</taxon>
        <taxon>Alphaproteobacteria</taxon>
        <taxon>Hyphomicrobiales</taxon>
        <taxon>Phyllobacteriaceae</taxon>
        <taxon>Mesorhizobium</taxon>
    </lineage>
</organism>
<keyword evidence="2" id="KW-0808">Transferase</keyword>
<comment type="caution">
    <text evidence="2">The sequence shown here is derived from an EMBL/GenBank/DDBJ whole genome shotgun (WGS) entry which is preliminary data.</text>
</comment>
<evidence type="ECO:0000313" key="2">
    <source>
        <dbReference type="EMBL" id="MCZ8546869.1"/>
    </source>
</evidence>
<keyword evidence="3" id="KW-1185">Reference proteome</keyword>
<protein>
    <submittedName>
        <fullName evidence="2">Class I SAM-dependent methyltransferase</fullName>
    </submittedName>
</protein>
<feature type="domain" description="Methyltransferase" evidence="1">
    <location>
        <begin position="76"/>
        <end position="171"/>
    </location>
</feature>
<dbReference type="CDD" id="cd02440">
    <property type="entry name" value="AdoMet_MTases"/>
    <property type="match status" value="1"/>
</dbReference>
<dbReference type="Pfam" id="PF13847">
    <property type="entry name" value="Methyltransf_31"/>
    <property type="match status" value="1"/>
</dbReference>
<dbReference type="GO" id="GO:0032259">
    <property type="term" value="P:methylation"/>
    <property type="evidence" value="ECO:0007669"/>
    <property type="project" value="UniProtKB-KW"/>
</dbReference>
<dbReference type="RefSeq" id="WP_269907209.1">
    <property type="nucleotide sequence ID" value="NZ_JAPFQA010000011.1"/>
</dbReference>
<gene>
    <name evidence="2" type="ORF">OOJ09_21995</name>
</gene>
<sequence length="286" mass="32144">MKHFQTSIPRARRKSKAELQAAVERLAPFHHAIDLPYGLSTYVPTASRQNRERTRMQTLLDHAWPSILDACGGSLAGKRVLDVACNCGGFSVHAARAGADYVLGIDIEPHYIEQANLVKEAVDLDNLDFQRLDLMDLDRSEHGMFDLVLFFGILYHLENPVLSLKRISAVASNVLAVDTTLMKVPIINRILDRWPMWHMRRVAAVDSNASNITTSRWRPEEFCQFSPNSRAVTSLLEYSGFADIERLKPKVSGLEKRYYNGRLATFIAVKEQRAAGNANPRLVGDP</sequence>
<dbReference type="InterPro" id="IPR025714">
    <property type="entry name" value="Methyltranfer_dom"/>
</dbReference>
<dbReference type="InterPro" id="IPR029063">
    <property type="entry name" value="SAM-dependent_MTases_sf"/>
</dbReference>
<dbReference type="EMBL" id="JAPFQA010000011">
    <property type="protein sequence ID" value="MCZ8546869.1"/>
    <property type="molecule type" value="Genomic_DNA"/>
</dbReference>
<dbReference type="Proteomes" id="UP001152178">
    <property type="component" value="Unassembled WGS sequence"/>
</dbReference>
<dbReference type="SUPFAM" id="SSF53335">
    <property type="entry name" value="S-adenosyl-L-methionine-dependent methyltransferases"/>
    <property type="match status" value="1"/>
</dbReference>
<dbReference type="GO" id="GO:0008168">
    <property type="term" value="F:methyltransferase activity"/>
    <property type="evidence" value="ECO:0007669"/>
    <property type="project" value="UniProtKB-KW"/>
</dbReference>
<reference evidence="2" key="1">
    <citation type="submission" date="2022-11" db="EMBL/GenBank/DDBJ databases">
        <authorList>
            <person name="Coimbra C."/>
        </authorList>
    </citation>
    <scope>NUCLEOTIDE SEQUENCE</scope>
    <source>
        <strain evidence="2">Jales19</strain>
    </source>
</reference>
<name>A0ABT4QZ54_9HYPH</name>
<evidence type="ECO:0000313" key="3">
    <source>
        <dbReference type="Proteomes" id="UP001152178"/>
    </source>
</evidence>
<accession>A0ABT4QZ54</accession>
<dbReference type="Gene3D" id="3.40.50.150">
    <property type="entry name" value="Vaccinia Virus protein VP39"/>
    <property type="match status" value="1"/>
</dbReference>
<evidence type="ECO:0000259" key="1">
    <source>
        <dbReference type="Pfam" id="PF13847"/>
    </source>
</evidence>